<dbReference type="PROSITE" id="PS00237">
    <property type="entry name" value="G_PROTEIN_RECEP_F1_1"/>
    <property type="match status" value="1"/>
</dbReference>
<dbReference type="PROSITE" id="PS00238">
    <property type="entry name" value="OPSIN"/>
    <property type="match status" value="1"/>
</dbReference>
<evidence type="ECO:0000256" key="3">
    <source>
        <dbReference type="ARBA" id="ARBA00022606"/>
    </source>
</evidence>
<name>T1D132_9PLAT</name>
<keyword evidence="8 12" id="KW-0297">G-protein coupled receptor</keyword>
<dbReference type="GO" id="GO:0016020">
    <property type="term" value="C:membrane"/>
    <property type="evidence" value="ECO:0007669"/>
    <property type="project" value="UniProtKB-SubCell"/>
</dbReference>
<keyword evidence="7" id="KW-0157">Chromophore</keyword>
<organism evidence="16">
    <name type="scientific">Dendrocoelum lacteum</name>
    <dbReference type="NCBI Taxonomy" id="27895"/>
    <lineage>
        <taxon>Eukaryota</taxon>
        <taxon>Metazoa</taxon>
        <taxon>Spiralia</taxon>
        <taxon>Lophotrochozoa</taxon>
        <taxon>Platyhelminthes</taxon>
        <taxon>Rhabditophora</taxon>
        <taxon>Seriata</taxon>
        <taxon>Tricladida</taxon>
        <taxon>Continenticola</taxon>
        <taxon>Planarioidea</taxon>
        <taxon>Dendrocoelidae</taxon>
        <taxon>Dendrocoelum</taxon>
    </lineage>
</organism>
<evidence type="ECO:0000256" key="5">
    <source>
        <dbReference type="ARBA" id="ARBA00022925"/>
    </source>
</evidence>
<comment type="subcellular location">
    <subcellularLocation>
        <location evidence="1">Membrane</location>
        <topology evidence="1">Multi-pass membrane protein</topology>
    </subcellularLocation>
</comment>
<evidence type="ECO:0000256" key="11">
    <source>
        <dbReference type="ARBA" id="ARBA00023224"/>
    </source>
</evidence>
<evidence type="ECO:0000259" key="15">
    <source>
        <dbReference type="PROSITE" id="PS50262"/>
    </source>
</evidence>
<evidence type="ECO:0000256" key="7">
    <source>
        <dbReference type="ARBA" id="ARBA00022991"/>
    </source>
</evidence>
<dbReference type="AlphaFoldDB" id="T1D132"/>
<evidence type="ECO:0000256" key="14">
    <source>
        <dbReference type="SAM" id="Phobius"/>
    </source>
</evidence>
<dbReference type="PROSITE" id="PS50262">
    <property type="entry name" value="G_PROTEIN_RECEP_F1_2"/>
    <property type="match status" value="1"/>
</dbReference>
<feature type="compositionally biased region" description="Polar residues" evidence="13">
    <location>
        <begin position="306"/>
        <end position="315"/>
    </location>
</feature>
<dbReference type="InterPro" id="IPR050125">
    <property type="entry name" value="GPCR_opsins"/>
</dbReference>
<dbReference type="PANTHER" id="PTHR24240">
    <property type="entry name" value="OPSIN"/>
    <property type="match status" value="1"/>
</dbReference>
<keyword evidence="2" id="KW-0600">Photoreceptor protein</keyword>
<feature type="transmembrane region" description="Helical" evidence="14">
    <location>
        <begin position="37"/>
        <end position="58"/>
    </location>
</feature>
<keyword evidence="6 14" id="KW-1133">Transmembrane helix</keyword>
<dbReference type="GO" id="GO:0007602">
    <property type="term" value="P:phototransduction"/>
    <property type="evidence" value="ECO:0007669"/>
    <property type="project" value="UniProtKB-KW"/>
</dbReference>
<comment type="similarity">
    <text evidence="12">Belongs to the G-protein coupled receptor 1 family.</text>
</comment>
<dbReference type="InterPro" id="IPR027430">
    <property type="entry name" value="Retinal_BS"/>
</dbReference>
<protein>
    <submittedName>
        <fullName evidence="16">Opsin</fullName>
    </submittedName>
</protein>
<dbReference type="EMBL" id="GAKU01000043">
    <property type="protein sequence ID" value="JAA92594.1"/>
    <property type="molecule type" value="mRNA"/>
</dbReference>
<dbReference type="PRINTS" id="PR00237">
    <property type="entry name" value="GPCRRHODOPSN"/>
</dbReference>
<keyword evidence="4 12" id="KW-0812">Transmembrane</keyword>
<evidence type="ECO:0000256" key="1">
    <source>
        <dbReference type="ARBA" id="ARBA00004141"/>
    </source>
</evidence>
<dbReference type="InterPro" id="IPR017452">
    <property type="entry name" value="GPCR_Rhodpsn_7TM"/>
</dbReference>
<dbReference type="SUPFAM" id="SSF81321">
    <property type="entry name" value="Family A G protein-coupled receptor-like"/>
    <property type="match status" value="1"/>
</dbReference>
<evidence type="ECO:0000256" key="2">
    <source>
        <dbReference type="ARBA" id="ARBA00022543"/>
    </source>
</evidence>
<dbReference type="InterPro" id="IPR000276">
    <property type="entry name" value="GPCR_Rhodpsn"/>
</dbReference>
<feature type="compositionally biased region" description="Polar residues" evidence="13">
    <location>
        <begin position="276"/>
        <end position="286"/>
    </location>
</feature>
<dbReference type="Pfam" id="PF00001">
    <property type="entry name" value="7tm_1"/>
    <property type="match status" value="1"/>
</dbReference>
<feature type="region of interest" description="Disordered" evidence="13">
    <location>
        <begin position="274"/>
        <end position="321"/>
    </location>
</feature>
<sequence length="321" mass="36258">MSLAIGDLTFLAVNGFPLLTISSFNTRWAWGKLTCEIYGFIGGLFGFISINTMVLISLDRYFVIAQPFQGMKALTMKRAIVMVVLAWVYSFIWASPPFWGYGSYVPEGFQTSCTFDYLTQSKGNIIFNIGMYICNFLLPVTIIIFCYYQIVKAVRLHELEMLKMAHQMNATHPTSMKTGSKKADIQAAKISVIIVFLYLLSWTPYAIIALMALTGKRDHLNPYTAELPVLFAKTSAMYNPFIYAINHPKFRIQLEKKLPCLICCCPPKAKEREMTSAVSATKPTRYQSEKESTMSQLDSEAPPKNQDGSCKTNNGYEEDKM</sequence>
<evidence type="ECO:0000256" key="9">
    <source>
        <dbReference type="ARBA" id="ARBA00023136"/>
    </source>
</evidence>
<proteinExistence type="evidence at transcript level"/>
<evidence type="ECO:0000256" key="6">
    <source>
        <dbReference type="ARBA" id="ARBA00022989"/>
    </source>
</evidence>
<evidence type="ECO:0000256" key="10">
    <source>
        <dbReference type="ARBA" id="ARBA00023170"/>
    </source>
</evidence>
<feature type="transmembrane region" description="Helical" evidence="14">
    <location>
        <begin position="190"/>
        <end position="213"/>
    </location>
</feature>
<feature type="transmembrane region" description="Helical" evidence="14">
    <location>
        <begin position="79"/>
        <end position="99"/>
    </location>
</feature>
<dbReference type="Gene3D" id="1.20.1070.10">
    <property type="entry name" value="Rhodopsin 7-helix transmembrane proteins"/>
    <property type="match status" value="1"/>
</dbReference>
<evidence type="ECO:0000256" key="13">
    <source>
        <dbReference type="SAM" id="MobiDB-lite"/>
    </source>
</evidence>
<evidence type="ECO:0000256" key="8">
    <source>
        <dbReference type="ARBA" id="ARBA00023040"/>
    </source>
</evidence>
<accession>T1D132</accession>
<evidence type="ECO:0000256" key="4">
    <source>
        <dbReference type="ARBA" id="ARBA00022692"/>
    </source>
</evidence>
<feature type="domain" description="G-protein coupled receptors family 1 profile" evidence="15">
    <location>
        <begin position="1"/>
        <end position="243"/>
    </location>
</feature>
<reference evidence="16" key="1">
    <citation type="submission" date="2013-06" db="EMBL/GenBank/DDBJ databases">
        <title>Reactivating head regrowth in a regeneration deficient planarian species.</title>
        <authorList>
            <person name="Liu S.-Y."/>
            <person name="Brandl H."/>
            <person name="Henry I."/>
            <person name="Rink J."/>
        </authorList>
    </citation>
    <scope>NUCLEOTIDE SEQUENCE</scope>
</reference>
<feature type="transmembrane region" description="Helical" evidence="14">
    <location>
        <begin position="125"/>
        <end position="148"/>
    </location>
</feature>
<keyword evidence="9 14" id="KW-0472">Membrane</keyword>
<dbReference type="GO" id="GO:0009881">
    <property type="term" value="F:photoreceptor activity"/>
    <property type="evidence" value="ECO:0007669"/>
    <property type="project" value="UniProtKB-KW"/>
</dbReference>
<keyword evidence="3" id="KW-0716">Sensory transduction</keyword>
<keyword evidence="10 12" id="KW-0675">Receptor</keyword>
<keyword evidence="5" id="KW-0681">Retinal protein</keyword>
<keyword evidence="11 12" id="KW-0807">Transducer</keyword>
<evidence type="ECO:0000256" key="12">
    <source>
        <dbReference type="RuleBase" id="RU000688"/>
    </source>
</evidence>
<evidence type="ECO:0000313" key="16">
    <source>
        <dbReference type="EMBL" id="JAA92594.1"/>
    </source>
</evidence>
<dbReference type="GO" id="GO:0004930">
    <property type="term" value="F:G protein-coupled receptor activity"/>
    <property type="evidence" value="ECO:0007669"/>
    <property type="project" value="UniProtKB-KW"/>
</dbReference>